<evidence type="ECO:0000313" key="2">
    <source>
        <dbReference type="Proteomes" id="UP000287156"/>
    </source>
</evidence>
<proteinExistence type="predicted"/>
<name>A0A429Y1X8_9BACI</name>
<accession>A0A429Y1X8</accession>
<keyword evidence="2" id="KW-1185">Reference proteome</keyword>
<evidence type="ECO:0008006" key="3">
    <source>
        <dbReference type="Google" id="ProtNLM"/>
    </source>
</evidence>
<reference evidence="1" key="1">
    <citation type="submission" date="2018-12" db="EMBL/GenBank/DDBJ databases">
        <authorList>
            <person name="Sun L."/>
            <person name="Chen Z."/>
        </authorList>
    </citation>
    <scope>NUCLEOTIDE SEQUENCE [LARGE SCALE GENOMIC DNA]</scope>
    <source>
        <strain evidence="1">3-2-2</strain>
    </source>
</reference>
<protein>
    <recommendedName>
        <fullName evidence="3">Transcriptional regulator</fullName>
    </recommendedName>
</protein>
<sequence length="71" mass="8084">MTGLLMRAAGSRQRLELIYINKNNQISQRIIKVIGVTESTIKAYCFSNKQFRTFNLANILSIAPVRQRRGA</sequence>
<organism evidence="1 2">
    <name type="scientific">Siminovitchia acidinfaciens</name>
    <dbReference type="NCBI Taxonomy" id="2321395"/>
    <lineage>
        <taxon>Bacteria</taxon>
        <taxon>Bacillati</taxon>
        <taxon>Bacillota</taxon>
        <taxon>Bacilli</taxon>
        <taxon>Bacillales</taxon>
        <taxon>Bacillaceae</taxon>
        <taxon>Siminovitchia</taxon>
    </lineage>
</organism>
<evidence type="ECO:0000313" key="1">
    <source>
        <dbReference type="EMBL" id="RST75259.1"/>
    </source>
</evidence>
<dbReference type="EMBL" id="QYTV02000003">
    <property type="protein sequence ID" value="RST75259.1"/>
    <property type="molecule type" value="Genomic_DNA"/>
</dbReference>
<dbReference type="RefSeq" id="WP_126049583.1">
    <property type="nucleotide sequence ID" value="NZ_QYTV02000003.1"/>
</dbReference>
<comment type="caution">
    <text evidence="1">The sequence shown here is derived from an EMBL/GenBank/DDBJ whole genome shotgun (WGS) entry which is preliminary data.</text>
</comment>
<dbReference type="OrthoDB" id="2112405at2"/>
<dbReference type="AlphaFoldDB" id="A0A429Y1X8"/>
<gene>
    <name evidence="1" type="ORF">D4T97_008370</name>
</gene>
<dbReference type="Proteomes" id="UP000287156">
    <property type="component" value="Unassembled WGS sequence"/>
</dbReference>